<dbReference type="PANTHER" id="PTHR46157:SF4">
    <property type="entry name" value="K(+) EFFLUX ANTIPORTER 3, CHLOROPLASTIC"/>
    <property type="match status" value="1"/>
</dbReference>
<keyword evidence="6" id="KW-0630">Potassium</keyword>
<dbReference type="PANTHER" id="PTHR46157">
    <property type="entry name" value="K(+) EFFLUX ANTIPORTER 3, CHLOROPLASTIC"/>
    <property type="match status" value="1"/>
</dbReference>
<dbReference type="PROSITE" id="PS51201">
    <property type="entry name" value="RCK_N"/>
    <property type="match status" value="1"/>
</dbReference>
<evidence type="ECO:0000256" key="8">
    <source>
        <dbReference type="ARBA" id="ARBA00023065"/>
    </source>
</evidence>
<feature type="transmembrane region" description="Helical" evidence="11">
    <location>
        <begin position="71"/>
        <end position="90"/>
    </location>
</feature>
<evidence type="ECO:0000256" key="10">
    <source>
        <dbReference type="SAM" id="MobiDB-lite"/>
    </source>
</evidence>
<keyword evidence="9 11" id="KW-0472">Membrane</keyword>
<feature type="transmembrane region" description="Helical" evidence="11">
    <location>
        <begin position="241"/>
        <end position="268"/>
    </location>
</feature>
<feature type="transmembrane region" description="Helical" evidence="11">
    <location>
        <begin position="12"/>
        <end position="28"/>
    </location>
</feature>
<dbReference type="InterPro" id="IPR006153">
    <property type="entry name" value="Cation/H_exchanger_TM"/>
</dbReference>
<feature type="transmembrane region" description="Helical" evidence="11">
    <location>
        <begin position="311"/>
        <end position="331"/>
    </location>
</feature>
<dbReference type="Gene3D" id="1.20.1530.20">
    <property type="match status" value="1"/>
</dbReference>
<keyword evidence="3" id="KW-0050">Antiport</keyword>
<feature type="region of interest" description="Disordered" evidence="10">
    <location>
        <begin position="407"/>
        <end position="426"/>
    </location>
</feature>
<dbReference type="InterPro" id="IPR038770">
    <property type="entry name" value="Na+/solute_symporter_sf"/>
</dbReference>
<keyword evidence="7 11" id="KW-1133">Transmembrane helix</keyword>
<evidence type="ECO:0000313" key="14">
    <source>
        <dbReference type="Proteomes" id="UP001549110"/>
    </source>
</evidence>
<organism evidence="13 14">
    <name type="scientific">Phenylobacterium koreense</name>
    <dbReference type="NCBI Taxonomy" id="266125"/>
    <lineage>
        <taxon>Bacteria</taxon>
        <taxon>Pseudomonadati</taxon>
        <taxon>Pseudomonadota</taxon>
        <taxon>Alphaproteobacteria</taxon>
        <taxon>Caulobacterales</taxon>
        <taxon>Caulobacteraceae</taxon>
        <taxon>Phenylobacterium</taxon>
    </lineage>
</organism>
<gene>
    <name evidence="13" type="ORF">ABID41_001349</name>
</gene>
<dbReference type="EMBL" id="JBEPLU010000001">
    <property type="protein sequence ID" value="MET3526254.1"/>
    <property type="molecule type" value="Genomic_DNA"/>
</dbReference>
<comment type="caution">
    <text evidence="13">The sequence shown here is derived from an EMBL/GenBank/DDBJ whole genome shotgun (WGS) entry which is preliminary data.</text>
</comment>
<keyword evidence="4" id="KW-0633">Potassium transport</keyword>
<keyword evidence="2" id="KW-0813">Transport</keyword>
<comment type="subcellular location">
    <subcellularLocation>
        <location evidence="1">Membrane</location>
        <topology evidence="1">Multi-pass membrane protein</topology>
    </subcellularLocation>
</comment>
<feature type="transmembrane region" description="Helical" evidence="11">
    <location>
        <begin position="35"/>
        <end position="59"/>
    </location>
</feature>
<dbReference type="Proteomes" id="UP001549110">
    <property type="component" value="Unassembled WGS sequence"/>
</dbReference>
<evidence type="ECO:0000256" key="9">
    <source>
        <dbReference type="ARBA" id="ARBA00023136"/>
    </source>
</evidence>
<dbReference type="InterPro" id="IPR036291">
    <property type="entry name" value="NAD(P)-bd_dom_sf"/>
</dbReference>
<keyword evidence="14" id="KW-1185">Reference proteome</keyword>
<evidence type="ECO:0000256" key="6">
    <source>
        <dbReference type="ARBA" id="ARBA00022958"/>
    </source>
</evidence>
<proteinExistence type="predicted"/>
<evidence type="ECO:0000256" key="3">
    <source>
        <dbReference type="ARBA" id="ARBA00022449"/>
    </source>
</evidence>
<feature type="transmembrane region" description="Helical" evidence="11">
    <location>
        <begin position="377"/>
        <end position="396"/>
    </location>
</feature>
<feature type="transmembrane region" description="Helical" evidence="11">
    <location>
        <begin position="131"/>
        <end position="151"/>
    </location>
</feature>
<evidence type="ECO:0000313" key="13">
    <source>
        <dbReference type="EMBL" id="MET3526254.1"/>
    </source>
</evidence>
<dbReference type="SUPFAM" id="SSF51735">
    <property type="entry name" value="NAD(P)-binding Rossmann-fold domains"/>
    <property type="match status" value="1"/>
</dbReference>
<feature type="transmembrane region" description="Helical" evidence="11">
    <location>
        <begin position="102"/>
        <end position="125"/>
    </location>
</feature>
<protein>
    <submittedName>
        <fullName evidence="13">CPA2 family monovalent cation:H+ antiporter-2</fullName>
    </submittedName>
</protein>
<evidence type="ECO:0000256" key="1">
    <source>
        <dbReference type="ARBA" id="ARBA00004141"/>
    </source>
</evidence>
<evidence type="ECO:0000259" key="12">
    <source>
        <dbReference type="PROSITE" id="PS51201"/>
    </source>
</evidence>
<feature type="transmembrane region" description="Helical" evidence="11">
    <location>
        <begin position="163"/>
        <end position="186"/>
    </location>
</feature>
<dbReference type="Pfam" id="PF02254">
    <property type="entry name" value="TrkA_N"/>
    <property type="match status" value="1"/>
</dbReference>
<evidence type="ECO:0000256" key="7">
    <source>
        <dbReference type="ARBA" id="ARBA00022989"/>
    </source>
</evidence>
<dbReference type="InterPro" id="IPR003148">
    <property type="entry name" value="RCK_N"/>
</dbReference>
<evidence type="ECO:0000256" key="4">
    <source>
        <dbReference type="ARBA" id="ARBA00022538"/>
    </source>
</evidence>
<feature type="domain" description="RCK N-terminal" evidence="12">
    <location>
        <begin position="425"/>
        <end position="542"/>
    </location>
</feature>
<evidence type="ECO:0000256" key="2">
    <source>
        <dbReference type="ARBA" id="ARBA00022448"/>
    </source>
</evidence>
<keyword evidence="5 11" id="KW-0812">Transmembrane</keyword>
<reference evidence="13 14" key="1">
    <citation type="submission" date="2024-06" db="EMBL/GenBank/DDBJ databases">
        <title>Genomic Encyclopedia of Type Strains, Phase IV (KMG-IV): sequencing the most valuable type-strain genomes for metagenomic binning, comparative biology and taxonomic classification.</title>
        <authorList>
            <person name="Goeker M."/>
        </authorList>
    </citation>
    <scope>NUCLEOTIDE SEQUENCE [LARGE SCALE GENOMIC DNA]</scope>
    <source>
        <strain evidence="13 14">DSM 17809</strain>
    </source>
</reference>
<dbReference type="Pfam" id="PF00999">
    <property type="entry name" value="Na_H_Exchanger"/>
    <property type="match status" value="1"/>
</dbReference>
<name>A0ABV2EGT8_9CAUL</name>
<sequence>MEGHVSPGEYKDVVLFLATAGVIVPLFRRWRISPILGFLGAGVVLGPFGLGALSGSFPWLSYFTIANPEEIAQLAEFGVVFLLFMIGLELSWERLRLMRRWVFGLGALQVALCLGAIALAAMALGLPPAPAAAIGAALALSSTAVVMQILTEHKRQHSQAGRATFSVLLFQDLAVAPMLVTLAILGRGGEGEVFSPRLLLAFAPAAIGVMALLAFGRLLLRPMLKSVARAKSEELFMAACLLVVIGAGLVSALTGLSMALGAFIAGLLLAETEYRHEVEVTIEPFKGLLLGLFFLSVGIGLDLSLLAAKPLVILGMSAGVVLLNAVVIYLLGRLFGLPARGAAEAGLLLAGGGEFAYVILSTAMADGVVSRPLGQTVLVAATISMMCIPLLAALGLKIGGRMTAGQGLAPEPAPSSDQPEGGHETPPVLVVGYGRVGKLVGDMLHRHDIPWVGAERDPKLVESARHAGEQLFFGDASRPEFLKRCGLETAPALVVTMDAPEGVEAIVATARAMRPDLTIVARARDARQAQRLYELGATDAVPETVEASLQLSEAVLVEIGVPMGLIIASIHERRDEFRKALNRPEALGGRARRYRRAQES</sequence>
<accession>A0ABV2EGT8</accession>
<keyword evidence="8" id="KW-0406">Ion transport</keyword>
<feature type="transmembrane region" description="Helical" evidence="11">
    <location>
        <begin position="198"/>
        <end position="220"/>
    </location>
</feature>
<dbReference type="Gene3D" id="3.40.50.720">
    <property type="entry name" value="NAD(P)-binding Rossmann-like Domain"/>
    <property type="match status" value="1"/>
</dbReference>
<evidence type="ECO:0000256" key="11">
    <source>
        <dbReference type="SAM" id="Phobius"/>
    </source>
</evidence>
<dbReference type="RefSeq" id="WP_354297346.1">
    <property type="nucleotide sequence ID" value="NZ_JBEPLU010000001.1"/>
</dbReference>
<evidence type="ECO:0000256" key="5">
    <source>
        <dbReference type="ARBA" id="ARBA00022692"/>
    </source>
</evidence>